<dbReference type="GO" id="GO:0004045">
    <property type="term" value="F:peptidyl-tRNA hydrolase activity"/>
    <property type="evidence" value="ECO:0007669"/>
    <property type="project" value="UniProtKB-EC"/>
</dbReference>
<dbReference type="Pfam" id="PF01981">
    <property type="entry name" value="PTH2"/>
    <property type="match status" value="1"/>
</dbReference>
<keyword evidence="2" id="KW-0378">Hydrolase</keyword>
<comment type="catalytic activity">
    <reaction evidence="4">
        <text>an N-acyl-L-alpha-aminoacyl-tRNA + H2O = an N-acyl-L-amino acid + a tRNA + H(+)</text>
        <dbReference type="Rhea" id="RHEA:54448"/>
        <dbReference type="Rhea" id="RHEA-COMP:10123"/>
        <dbReference type="Rhea" id="RHEA-COMP:13883"/>
        <dbReference type="ChEBI" id="CHEBI:15377"/>
        <dbReference type="ChEBI" id="CHEBI:15378"/>
        <dbReference type="ChEBI" id="CHEBI:59874"/>
        <dbReference type="ChEBI" id="CHEBI:78442"/>
        <dbReference type="ChEBI" id="CHEBI:138191"/>
        <dbReference type="EC" id="3.1.1.29"/>
    </reaction>
</comment>
<comment type="similarity">
    <text evidence="3">Belongs to the PTH2 family.</text>
</comment>
<dbReference type="NCBIfam" id="TIGR00283">
    <property type="entry name" value="arch_pth2"/>
    <property type="match status" value="1"/>
</dbReference>
<dbReference type="EMBL" id="JABANN010001769">
    <property type="protein sequence ID" value="KAF4648851.1"/>
    <property type="molecule type" value="Genomic_DNA"/>
</dbReference>
<dbReference type="FunFam" id="3.40.1490.10:FF:000002">
    <property type="entry name" value="Peptidyl-tRNA hydrolase 2, mitochondrial"/>
    <property type="match status" value="1"/>
</dbReference>
<dbReference type="InterPro" id="IPR002833">
    <property type="entry name" value="PTH2"/>
</dbReference>
<dbReference type="Gene3D" id="3.40.1490.10">
    <property type="entry name" value="Bit1"/>
    <property type="match status" value="1"/>
</dbReference>
<protein>
    <recommendedName>
        <fullName evidence="1">peptidyl-tRNA hydrolase</fullName>
        <ecNumber evidence="1">3.1.1.29</ecNumber>
    </recommendedName>
</protein>
<keyword evidence="5" id="KW-0175">Coiled coil</keyword>
<sequence length="226" mass="25034">IAAQCCHAAVRSYQKLCTPTGDSASDAYWDRVRDAWENGGQRKVVVKVPNEEVLNEVVAAGRDAGLLVSTIRDAGRTQIAAGSKTVAAFGPGPESAINEVTGHLKLLRVAALDDAFGWLVDHLPTMRPLLCLIKGEYDSCIRRLCRSLEVAALAANRLDLVDVEMAVKLEHVRSQHDLVVEELEAQLEKLGARGKDMRELVGQRAEELKTKDSELERLRREKYRQH</sequence>
<evidence type="ECO:0000313" key="7">
    <source>
        <dbReference type="Proteomes" id="UP000572268"/>
    </source>
</evidence>
<reference evidence="6 7" key="1">
    <citation type="submission" date="2020-04" db="EMBL/GenBank/DDBJ databases">
        <title>Perkinsus olseni comparative genomics.</title>
        <authorList>
            <person name="Bogema D.R."/>
        </authorList>
    </citation>
    <scope>NUCLEOTIDE SEQUENCE [LARGE SCALE GENOMIC DNA]</scope>
    <source>
        <strain evidence="6">ATCC PRA-31</strain>
    </source>
</reference>
<organism evidence="6 7">
    <name type="scientific">Perkinsus olseni</name>
    <name type="common">Perkinsus atlanticus</name>
    <dbReference type="NCBI Taxonomy" id="32597"/>
    <lineage>
        <taxon>Eukaryota</taxon>
        <taxon>Sar</taxon>
        <taxon>Alveolata</taxon>
        <taxon>Perkinsozoa</taxon>
        <taxon>Perkinsea</taxon>
        <taxon>Perkinsida</taxon>
        <taxon>Perkinsidae</taxon>
        <taxon>Perkinsus</taxon>
    </lineage>
</organism>
<evidence type="ECO:0000256" key="3">
    <source>
        <dbReference type="ARBA" id="ARBA00038050"/>
    </source>
</evidence>
<evidence type="ECO:0000256" key="1">
    <source>
        <dbReference type="ARBA" id="ARBA00013260"/>
    </source>
</evidence>
<evidence type="ECO:0000256" key="2">
    <source>
        <dbReference type="ARBA" id="ARBA00022801"/>
    </source>
</evidence>
<comment type="caution">
    <text evidence="6">The sequence shown here is derived from an EMBL/GenBank/DDBJ whole genome shotgun (WGS) entry which is preliminary data.</text>
</comment>
<dbReference type="InterPro" id="IPR023476">
    <property type="entry name" value="Pep_tRNA_hydro_II_dom_sf"/>
</dbReference>
<dbReference type="SUPFAM" id="SSF102462">
    <property type="entry name" value="Peptidyl-tRNA hydrolase II"/>
    <property type="match status" value="1"/>
</dbReference>
<dbReference type="AlphaFoldDB" id="A0A7J6KQJ7"/>
<name>A0A7J6KQJ7_PEROL</name>
<dbReference type="GO" id="GO:0005829">
    <property type="term" value="C:cytosol"/>
    <property type="evidence" value="ECO:0007669"/>
    <property type="project" value="TreeGrafter"/>
</dbReference>
<proteinExistence type="inferred from homology"/>
<dbReference type="EC" id="3.1.1.29" evidence="1"/>
<evidence type="ECO:0000313" key="6">
    <source>
        <dbReference type="EMBL" id="KAF4648851.1"/>
    </source>
</evidence>
<evidence type="ECO:0000256" key="4">
    <source>
        <dbReference type="ARBA" id="ARBA00048707"/>
    </source>
</evidence>
<dbReference type="Proteomes" id="UP000572268">
    <property type="component" value="Unassembled WGS sequence"/>
</dbReference>
<feature type="non-terminal residue" evidence="6">
    <location>
        <position position="226"/>
    </location>
</feature>
<dbReference type="PANTHER" id="PTHR12649">
    <property type="entry name" value="PEPTIDYL-TRNA HYDROLASE 2"/>
    <property type="match status" value="1"/>
</dbReference>
<accession>A0A7J6KQJ7</accession>
<feature type="non-terminal residue" evidence="6">
    <location>
        <position position="1"/>
    </location>
</feature>
<feature type="coiled-coil region" evidence="5">
    <location>
        <begin position="173"/>
        <end position="200"/>
    </location>
</feature>
<gene>
    <name evidence="6" type="primary">PTH2_1</name>
    <name evidence="6" type="ORF">FOL46_002408</name>
</gene>
<evidence type="ECO:0000256" key="5">
    <source>
        <dbReference type="SAM" id="Coils"/>
    </source>
</evidence>
<dbReference type="PANTHER" id="PTHR12649:SF11">
    <property type="entry name" value="PEPTIDYL-TRNA HYDROLASE 2, MITOCHONDRIAL"/>
    <property type="match status" value="1"/>
</dbReference>